<keyword evidence="2" id="KW-1185">Reference proteome</keyword>
<comment type="caution">
    <text evidence="1">The sequence shown here is derived from an EMBL/GenBank/DDBJ whole genome shotgun (WGS) entry which is preliminary data.</text>
</comment>
<dbReference type="EMBL" id="JAAMPI010001782">
    <property type="protein sequence ID" value="KAF4624067.1"/>
    <property type="molecule type" value="Genomic_DNA"/>
</dbReference>
<proteinExistence type="predicted"/>
<protein>
    <submittedName>
        <fullName evidence="1">Uncharacterized protein</fullName>
    </submittedName>
</protein>
<dbReference type="Gene3D" id="2.30.29.30">
    <property type="entry name" value="Pleckstrin-homology domain (PH domain)/Phosphotyrosine-binding domain (PTB)"/>
    <property type="match status" value="1"/>
</dbReference>
<dbReference type="AlphaFoldDB" id="A0A8H4R9D2"/>
<dbReference type="OrthoDB" id="5865767at2759"/>
<accession>A0A8H4R9D2</accession>
<name>A0A8H4R9D2_9HELO</name>
<dbReference type="PANTHER" id="PTHR37283:SF1">
    <property type="entry name" value="PH DOMAIN-CONTAINING PROTEIN YHR131C"/>
    <property type="match status" value="1"/>
</dbReference>
<evidence type="ECO:0000313" key="1">
    <source>
        <dbReference type="EMBL" id="KAF4624067.1"/>
    </source>
</evidence>
<dbReference type="Proteomes" id="UP000566819">
    <property type="component" value="Unassembled WGS sequence"/>
</dbReference>
<organism evidence="1 2">
    <name type="scientific">Cudoniella acicularis</name>
    <dbReference type="NCBI Taxonomy" id="354080"/>
    <lineage>
        <taxon>Eukaryota</taxon>
        <taxon>Fungi</taxon>
        <taxon>Dikarya</taxon>
        <taxon>Ascomycota</taxon>
        <taxon>Pezizomycotina</taxon>
        <taxon>Leotiomycetes</taxon>
        <taxon>Helotiales</taxon>
        <taxon>Tricladiaceae</taxon>
        <taxon>Cudoniella</taxon>
    </lineage>
</organism>
<dbReference type="PANTHER" id="PTHR37283">
    <property type="entry name" value="PH DOMAIN-CONTAINING PROTEIN YHR131C"/>
    <property type="match status" value="1"/>
</dbReference>
<gene>
    <name evidence="1" type="ORF">G7Y89_g14108</name>
</gene>
<reference evidence="1 2" key="1">
    <citation type="submission" date="2020-03" db="EMBL/GenBank/DDBJ databases">
        <title>Draft Genome Sequence of Cudoniella acicularis.</title>
        <authorList>
            <person name="Buettner E."/>
            <person name="Kellner H."/>
        </authorList>
    </citation>
    <scope>NUCLEOTIDE SEQUENCE [LARGE SCALE GENOMIC DNA]</scope>
    <source>
        <strain evidence="1 2">DSM 108380</strain>
    </source>
</reference>
<dbReference type="InterPro" id="IPR011993">
    <property type="entry name" value="PH-like_dom_sf"/>
</dbReference>
<sequence>MATTGQENIPHHQHHRNSGAFLAAVEVPGSQRFSMEEYYQRHSTGSRPKSVFLACAPVGQTPRENPPPYNDAVLPPLLRPKFNIQPREDEGREVLPPYSCAISLENVFLKKMELEGAVHRAHDRNWYRVVVALQGTALTVHKFKSGGVFSKLEGGVKPSADFPAGVKRGHVLKSYNLQHAEVGVAADYLKYVLLIHIYTSACH</sequence>
<evidence type="ECO:0000313" key="2">
    <source>
        <dbReference type="Proteomes" id="UP000566819"/>
    </source>
</evidence>